<name>T0ILY0_9SPHN</name>
<evidence type="ECO:0000313" key="1">
    <source>
        <dbReference type="EMBL" id="EQB12765.1"/>
    </source>
</evidence>
<proteinExistence type="predicted"/>
<dbReference type="Proteomes" id="UP000015531">
    <property type="component" value="Unassembled WGS sequence"/>
</dbReference>
<dbReference type="AlphaFoldDB" id="T0ILY0"/>
<accession>T0ILY0</accession>
<dbReference type="PATRIC" id="fig|1331060.3.peg.3569"/>
<dbReference type="EMBL" id="ATDP01000101">
    <property type="protein sequence ID" value="EQB12765.1"/>
    <property type="molecule type" value="Genomic_DNA"/>
</dbReference>
<sequence length="51" mass="5696">MAVHFNLVMSSLPPHDAPWARTFPRAHGCHRAPDWLIDKKSHCFDAGIAAD</sequence>
<gene>
    <name evidence="1" type="ORF">RLDS_18500</name>
</gene>
<organism evidence="1 2">
    <name type="scientific">Sphingobium lactosutens DS20</name>
    <dbReference type="NCBI Taxonomy" id="1331060"/>
    <lineage>
        <taxon>Bacteria</taxon>
        <taxon>Pseudomonadati</taxon>
        <taxon>Pseudomonadota</taxon>
        <taxon>Alphaproteobacteria</taxon>
        <taxon>Sphingomonadales</taxon>
        <taxon>Sphingomonadaceae</taxon>
        <taxon>Sphingobium</taxon>
    </lineage>
</organism>
<comment type="caution">
    <text evidence="1">The sequence shown here is derived from an EMBL/GenBank/DDBJ whole genome shotgun (WGS) entry which is preliminary data.</text>
</comment>
<protein>
    <submittedName>
        <fullName evidence="1">Uncharacterized protein</fullName>
    </submittedName>
</protein>
<evidence type="ECO:0000313" key="2">
    <source>
        <dbReference type="Proteomes" id="UP000015531"/>
    </source>
</evidence>
<keyword evidence="2" id="KW-1185">Reference proteome</keyword>
<reference evidence="1 2" key="1">
    <citation type="journal article" date="2013" name="Genome Announc.">
        <title>Draft Genome Sequence of Sphingobium lactosutens Strain DS20T, Isolated from a Hexachlorocyclohexane Dumpsite.</title>
        <authorList>
            <person name="Kumar R."/>
            <person name="Dwivedi V."/>
            <person name="Negi V."/>
            <person name="Khurana J.P."/>
            <person name="Lal R."/>
        </authorList>
    </citation>
    <scope>NUCLEOTIDE SEQUENCE [LARGE SCALE GENOMIC DNA]</scope>
    <source>
        <strain evidence="1 2">DS20</strain>
    </source>
</reference>